<feature type="region of interest" description="Disordered" evidence="1">
    <location>
        <begin position="535"/>
        <end position="583"/>
    </location>
</feature>
<reference evidence="3 4" key="1">
    <citation type="journal article" date="2024" name="J. Plant Pathol.">
        <title>Sequence and assembly of the genome of Seiridium unicorne, isolate CBS 538.82, causal agent of cypress canker disease.</title>
        <authorList>
            <person name="Scali E."/>
            <person name="Rocca G.D."/>
            <person name="Danti R."/>
            <person name="Garbelotto M."/>
            <person name="Barberini S."/>
            <person name="Baroncelli R."/>
            <person name="Emiliani G."/>
        </authorList>
    </citation>
    <scope>NUCLEOTIDE SEQUENCE [LARGE SCALE GENOMIC DNA]</scope>
    <source>
        <strain evidence="3 4">BM-138-508</strain>
    </source>
</reference>
<feature type="region of interest" description="Disordered" evidence="1">
    <location>
        <begin position="626"/>
        <end position="657"/>
    </location>
</feature>
<feature type="domain" description="DUF7924" evidence="2">
    <location>
        <begin position="228"/>
        <end position="353"/>
    </location>
</feature>
<comment type="caution">
    <text evidence="3">The sequence shown here is derived from an EMBL/GenBank/DDBJ whole genome shotgun (WGS) entry which is preliminary data.</text>
</comment>
<evidence type="ECO:0000256" key="1">
    <source>
        <dbReference type="SAM" id="MobiDB-lite"/>
    </source>
</evidence>
<evidence type="ECO:0000313" key="3">
    <source>
        <dbReference type="EMBL" id="KAK9416275.1"/>
    </source>
</evidence>
<evidence type="ECO:0000259" key="2">
    <source>
        <dbReference type="Pfam" id="PF25545"/>
    </source>
</evidence>
<protein>
    <recommendedName>
        <fullName evidence="2">DUF7924 domain-containing protein</fullName>
    </recommendedName>
</protein>
<keyword evidence="4" id="KW-1185">Reference proteome</keyword>
<proteinExistence type="predicted"/>
<evidence type="ECO:0000313" key="4">
    <source>
        <dbReference type="Proteomes" id="UP001408356"/>
    </source>
</evidence>
<sequence>MPRAILTRRNLEDNCIWIQPDFPFEYDDSPSHVQTLHDVVLDFTGTIQDRFNLQDDEDPWNVQQLPLWNKQGEQQSVIRNSIRTAEIAADKARELQSGKFLEGSWADYFNRKFFQPLYDTYQPTDEDSRSTSRQKYFFDSFESEREIPWNLFATKKGYRAKDRQYLTMPKVDRAFYFTVHDSKSTRGSAAYYQWRNSPQEKFIENFSYETLRHLSPHGLQSSPLDSNKLNSTLTNGGDSFRPSSLCCFPWLIIEHKKDDQRKADFCSWQAANASSAAVMLLQSAAHYAEEQDNCQHVPPVISITTVGEIVRVWITYFVGFGEQDEYVMSPIWEGRMTRVLDCLKLQVILENIHSWATRVLKPLISTYISHWRYQFPEESRPEDDPLEEFLEGRAQLASHQEKTLQSIVRRTHRSENAKLLGRVESFIEETLKNALQPPTPVRTVGTQTHDNFKSESTDFKAVTTTSILRKYASVHISSHERSEGKEQPFKTMAQGPIPGITTKTETQHDRKASSSDAEASTAALSLRYHTKVGIPQQKEKAEQPAAEPATTEQGGAKTATKSFTIKPEQGSTKSISSNDHDSVSKPHVDFLKTGWVFGGLPYPHQAPPTFEVKFSEAAVDWTRIFSSRGGSTADRETRLRATFSPSQSDESDGQTKS</sequence>
<feature type="compositionally biased region" description="Low complexity" evidence="1">
    <location>
        <begin position="543"/>
        <end position="553"/>
    </location>
</feature>
<dbReference type="Proteomes" id="UP001408356">
    <property type="component" value="Unassembled WGS sequence"/>
</dbReference>
<dbReference type="InterPro" id="IPR057684">
    <property type="entry name" value="DUF7924"/>
</dbReference>
<feature type="compositionally biased region" description="Polar residues" evidence="1">
    <location>
        <begin position="643"/>
        <end position="657"/>
    </location>
</feature>
<feature type="region of interest" description="Disordered" evidence="1">
    <location>
        <begin position="478"/>
        <end position="521"/>
    </location>
</feature>
<accession>A0ABR2UNQ9</accession>
<dbReference type="Pfam" id="PF25545">
    <property type="entry name" value="DUF7924"/>
    <property type="match status" value="1"/>
</dbReference>
<dbReference type="EMBL" id="JARVKF010000407">
    <property type="protein sequence ID" value="KAK9416275.1"/>
    <property type="molecule type" value="Genomic_DNA"/>
</dbReference>
<gene>
    <name evidence="3" type="ORF">SUNI508_01692</name>
</gene>
<organism evidence="3 4">
    <name type="scientific">Seiridium unicorne</name>
    <dbReference type="NCBI Taxonomy" id="138068"/>
    <lineage>
        <taxon>Eukaryota</taxon>
        <taxon>Fungi</taxon>
        <taxon>Dikarya</taxon>
        <taxon>Ascomycota</taxon>
        <taxon>Pezizomycotina</taxon>
        <taxon>Sordariomycetes</taxon>
        <taxon>Xylariomycetidae</taxon>
        <taxon>Amphisphaeriales</taxon>
        <taxon>Sporocadaceae</taxon>
        <taxon>Seiridium</taxon>
    </lineage>
</organism>
<name>A0ABR2UNQ9_9PEZI</name>
<feature type="compositionally biased region" description="Polar residues" evidence="1">
    <location>
        <begin position="559"/>
        <end position="577"/>
    </location>
</feature>
<feature type="compositionally biased region" description="Basic and acidic residues" evidence="1">
    <location>
        <begin position="478"/>
        <end position="488"/>
    </location>
</feature>